<feature type="transmembrane region" description="Helical" evidence="1">
    <location>
        <begin position="251"/>
        <end position="274"/>
    </location>
</feature>
<keyword evidence="1" id="KW-1133">Transmembrane helix</keyword>
<sequence>MGDEREWRRRLPRWLLTTLGYLILVPLIVAEAIAEPGCAGADRCRLPPGSGLAAVDAVTSGGLLACLLGIAWAPRLTVWGAGVLAIVSGVVPGLPLARPGFWVVAGAVLLTLGTVDLLGRQHQRAIAAGWTVRRDPGLGAAAARADLSRRFRALPYLTGAVTATMVAGLVALYPSAVDEVAGFEARAVHTTATVIGWADSDEWETELEVDGRRVPVVLGRDRDPGTVVPVLVDPLSPDWVVVVGEQSDPSVLLLFAAAVAMGGGSATAAIAVCLGRRHRLVRDGGPVVRGVLVSDGSTIRLQAADTDAGLDLAVVPWPVSLNFYAPRRAMVRGVPSLPVAPSRLLLRPFSHGQVGRLAVDVIGLRAHGYPIMVRAGDEIAVTAYGLRHPRPGWLINSGRG</sequence>
<feature type="transmembrane region" description="Helical" evidence="1">
    <location>
        <begin position="100"/>
        <end position="119"/>
    </location>
</feature>
<feature type="transmembrane region" description="Helical" evidence="1">
    <location>
        <begin position="76"/>
        <end position="94"/>
    </location>
</feature>
<keyword evidence="3" id="KW-1185">Reference proteome</keyword>
<dbReference type="EMBL" id="BAABAB010000007">
    <property type="protein sequence ID" value="GAA3611116.1"/>
    <property type="molecule type" value="Genomic_DNA"/>
</dbReference>
<dbReference type="Proteomes" id="UP001501490">
    <property type="component" value="Unassembled WGS sequence"/>
</dbReference>
<feature type="transmembrane region" description="Helical" evidence="1">
    <location>
        <begin position="153"/>
        <end position="173"/>
    </location>
</feature>
<reference evidence="3" key="1">
    <citation type="journal article" date="2019" name="Int. J. Syst. Evol. Microbiol.">
        <title>The Global Catalogue of Microorganisms (GCM) 10K type strain sequencing project: providing services to taxonomists for standard genome sequencing and annotation.</title>
        <authorList>
            <consortium name="The Broad Institute Genomics Platform"/>
            <consortium name="The Broad Institute Genome Sequencing Center for Infectious Disease"/>
            <person name="Wu L."/>
            <person name="Ma J."/>
        </authorList>
    </citation>
    <scope>NUCLEOTIDE SEQUENCE [LARGE SCALE GENOMIC DNA]</scope>
    <source>
        <strain evidence="3">JCM 16929</strain>
    </source>
</reference>
<accession>A0ABP6ZIT4</accession>
<organism evidence="2 3">
    <name type="scientific">Microlunatus ginsengisoli</name>
    <dbReference type="NCBI Taxonomy" id="363863"/>
    <lineage>
        <taxon>Bacteria</taxon>
        <taxon>Bacillati</taxon>
        <taxon>Actinomycetota</taxon>
        <taxon>Actinomycetes</taxon>
        <taxon>Propionibacteriales</taxon>
        <taxon>Propionibacteriaceae</taxon>
        <taxon>Microlunatus</taxon>
    </lineage>
</organism>
<feature type="transmembrane region" description="Helical" evidence="1">
    <location>
        <begin position="50"/>
        <end position="69"/>
    </location>
</feature>
<gene>
    <name evidence="2" type="ORF">GCM10022236_11050</name>
</gene>
<protein>
    <submittedName>
        <fullName evidence="2">Uncharacterized protein</fullName>
    </submittedName>
</protein>
<keyword evidence="1" id="KW-0472">Membrane</keyword>
<evidence type="ECO:0000313" key="2">
    <source>
        <dbReference type="EMBL" id="GAA3611116.1"/>
    </source>
</evidence>
<evidence type="ECO:0000256" key="1">
    <source>
        <dbReference type="SAM" id="Phobius"/>
    </source>
</evidence>
<evidence type="ECO:0000313" key="3">
    <source>
        <dbReference type="Proteomes" id="UP001501490"/>
    </source>
</evidence>
<name>A0ABP6ZIT4_9ACTN</name>
<proteinExistence type="predicted"/>
<keyword evidence="1" id="KW-0812">Transmembrane</keyword>
<comment type="caution">
    <text evidence="2">The sequence shown here is derived from an EMBL/GenBank/DDBJ whole genome shotgun (WGS) entry which is preliminary data.</text>
</comment>
<dbReference type="RefSeq" id="WP_344802193.1">
    <property type="nucleotide sequence ID" value="NZ_BAABAB010000007.1"/>
</dbReference>